<evidence type="ECO:0000313" key="1">
    <source>
        <dbReference type="EMBL" id="ETI26267.1"/>
    </source>
</evidence>
<dbReference type="Proteomes" id="UP000030678">
    <property type="component" value="Unassembled WGS sequence"/>
</dbReference>
<protein>
    <submittedName>
        <fullName evidence="1">Uncharacterized protein</fullName>
    </submittedName>
</protein>
<dbReference type="VEuPathDB" id="FungiDB:G647_03044"/>
<gene>
    <name evidence="1" type="ORF">G647_03044</name>
</gene>
<dbReference type="GeneID" id="19981537"/>
<dbReference type="RefSeq" id="XP_008725612.1">
    <property type="nucleotide sequence ID" value="XM_008727390.1"/>
</dbReference>
<accession>V9DK00</accession>
<sequence>MYATSVMMITPTIKCSQATKSPLTVFVPSAIATLVVRTN</sequence>
<dbReference type="HOGENOM" id="CLU_3319991_0_0_1"/>
<name>V9DK00_9EURO</name>
<dbReference type="AlphaFoldDB" id="V9DK00"/>
<proteinExistence type="predicted"/>
<dbReference type="EMBL" id="KB822703">
    <property type="protein sequence ID" value="ETI26267.1"/>
    <property type="molecule type" value="Genomic_DNA"/>
</dbReference>
<evidence type="ECO:0000313" key="2">
    <source>
        <dbReference type="Proteomes" id="UP000030678"/>
    </source>
</evidence>
<organism evidence="1 2">
    <name type="scientific">Cladophialophora carrionii CBS 160.54</name>
    <dbReference type="NCBI Taxonomy" id="1279043"/>
    <lineage>
        <taxon>Eukaryota</taxon>
        <taxon>Fungi</taxon>
        <taxon>Dikarya</taxon>
        <taxon>Ascomycota</taxon>
        <taxon>Pezizomycotina</taxon>
        <taxon>Eurotiomycetes</taxon>
        <taxon>Chaetothyriomycetidae</taxon>
        <taxon>Chaetothyriales</taxon>
        <taxon>Herpotrichiellaceae</taxon>
        <taxon>Cladophialophora</taxon>
    </lineage>
</organism>
<reference evidence="1 2" key="1">
    <citation type="submission" date="2013-03" db="EMBL/GenBank/DDBJ databases">
        <title>The Genome Sequence of Cladophialophora carrionii CBS 160.54.</title>
        <authorList>
            <consortium name="The Broad Institute Genomics Platform"/>
            <person name="Cuomo C."/>
            <person name="de Hoog S."/>
            <person name="Gorbushina A."/>
            <person name="Walker B."/>
            <person name="Young S.K."/>
            <person name="Zeng Q."/>
            <person name="Gargeya S."/>
            <person name="Fitzgerald M."/>
            <person name="Haas B."/>
            <person name="Abouelleil A."/>
            <person name="Allen A.W."/>
            <person name="Alvarado L."/>
            <person name="Arachchi H.M."/>
            <person name="Berlin A.M."/>
            <person name="Chapman S.B."/>
            <person name="Gainer-Dewar J."/>
            <person name="Goldberg J."/>
            <person name="Griggs A."/>
            <person name="Gujja S."/>
            <person name="Hansen M."/>
            <person name="Howarth C."/>
            <person name="Imamovic A."/>
            <person name="Ireland A."/>
            <person name="Larimer J."/>
            <person name="McCowan C."/>
            <person name="Murphy C."/>
            <person name="Pearson M."/>
            <person name="Poon T.W."/>
            <person name="Priest M."/>
            <person name="Roberts A."/>
            <person name="Saif S."/>
            <person name="Shea T."/>
            <person name="Sisk P."/>
            <person name="Sykes S."/>
            <person name="Wortman J."/>
            <person name="Nusbaum C."/>
            <person name="Birren B."/>
        </authorList>
    </citation>
    <scope>NUCLEOTIDE SEQUENCE [LARGE SCALE GENOMIC DNA]</scope>
    <source>
        <strain evidence="1 2">CBS 160.54</strain>
    </source>
</reference>